<evidence type="ECO:0000313" key="2">
    <source>
        <dbReference type="WBParaSite" id="nRc.2.0.1.t18636-RA"/>
    </source>
</evidence>
<organism evidence="1 2">
    <name type="scientific">Romanomermis culicivorax</name>
    <name type="common">Nematode worm</name>
    <dbReference type="NCBI Taxonomy" id="13658"/>
    <lineage>
        <taxon>Eukaryota</taxon>
        <taxon>Metazoa</taxon>
        <taxon>Ecdysozoa</taxon>
        <taxon>Nematoda</taxon>
        <taxon>Enoplea</taxon>
        <taxon>Dorylaimia</taxon>
        <taxon>Mermithida</taxon>
        <taxon>Mermithoidea</taxon>
        <taxon>Mermithidae</taxon>
        <taxon>Romanomermis</taxon>
    </lineage>
</organism>
<sequence>MVVADVGAMGGCDVAVGGSKVEDDVAGSTSIGGGGSNRASNTSFDGFFKASICLWILASQCKGLM</sequence>
<protein>
    <submittedName>
        <fullName evidence="2">Uncharacterized protein</fullName>
    </submittedName>
</protein>
<name>A0A915IYX6_ROMCU</name>
<reference evidence="2" key="1">
    <citation type="submission" date="2022-11" db="UniProtKB">
        <authorList>
            <consortium name="WormBaseParasite"/>
        </authorList>
    </citation>
    <scope>IDENTIFICATION</scope>
</reference>
<keyword evidence="1" id="KW-1185">Reference proteome</keyword>
<proteinExistence type="predicted"/>
<accession>A0A915IYX6</accession>
<dbReference type="Proteomes" id="UP000887565">
    <property type="component" value="Unplaced"/>
</dbReference>
<evidence type="ECO:0000313" key="1">
    <source>
        <dbReference type="Proteomes" id="UP000887565"/>
    </source>
</evidence>
<dbReference type="WBParaSite" id="nRc.2.0.1.t18636-RA">
    <property type="protein sequence ID" value="nRc.2.0.1.t18636-RA"/>
    <property type="gene ID" value="nRc.2.0.1.g18636"/>
</dbReference>
<dbReference type="AlphaFoldDB" id="A0A915IYX6"/>